<keyword evidence="3" id="KW-1185">Reference proteome</keyword>
<keyword evidence="1" id="KW-1133">Transmembrane helix</keyword>
<comment type="caution">
    <text evidence="2">The sequence shown here is derived from an EMBL/GenBank/DDBJ whole genome shotgun (WGS) entry which is preliminary data.</text>
</comment>
<dbReference type="AlphaFoldDB" id="A0A9N9LEI6"/>
<protein>
    <submittedName>
        <fullName evidence="2">Uncharacterized protein</fullName>
    </submittedName>
</protein>
<dbReference type="EMBL" id="CAJVRM010000003">
    <property type="protein sequence ID" value="CAG8970884.1"/>
    <property type="molecule type" value="Genomic_DNA"/>
</dbReference>
<proteinExistence type="predicted"/>
<evidence type="ECO:0000313" key="3">
    <source>
        <dbReference type="Proteomes" id="UP000701801"/>
    </source>
</evidence>
<feature type="transmembrane region" description="Helical" evidence="1">
    <location>
        <begin position="59"/>
        <end position="79"/>
    </location>
</feature>
<evidence type="ECO:0000313" key="2">
    <source>
        <dbReference type="EMBL" id="CAG8970884.1"/>
    </source>
</evidence>
<reference evidence="2" key="1">
    <citation type="submission" date="2021-07" db="EMBL/GenBank/DDBJ databases">
        <authorList>
            <person name="Durling M."/>
        </authorList>
    </citation>
    <scope>NUCLEOTIDE SEQUENCE</scope>
</reference>
<dbReference type="Proteomes" id="UP000701801">
    <property type="component" value="Unassembled WGS sequence"/>
</dbReference>
<keyword evidence="1" id="KW-0472">Membrane</keyword>
<keyword evidence="1" id="KW-0812">Transmembrane</keyword>
<accession>A0A9N9LEI6</accession>
<sequence>MQMERSADDLIFLTILKPLTQSVTVSKVSFSREMWTSSAYRSQPPKGPGYTKMTLTGKLVPSSVILTSCIVLILNLVFCHADISN</sequence>
<name>A0A9N9LEI6_9HELO</name>
<organism evidence="2 3">
    <name type="scientific">Hymenoscyphus albidus</name>
    <dbReference type="NCBI Taxonomy" id="595503"/>
    <lineage>
        <taxon>Eukaryota</taxon>
        <taxon>Fungi</taxon>
        <taxon>Dikarya</taxon>
        <taxon>Ascomycota</taxon>
        <taxon>Pezizomycotina</taxon>
        <taxon>Leotiomycetes</taxon>
        <taxon>Helotiales</taxon>
        <taxon>Helotiaceae</taxon>
        <taxon>Hymenoscyphus</taxon>
    </lineage>
</organism>
<gene>
    <name evidence="2" type="ORF">HYALB_00000863</name>
</gene>
<evidence type="ECO:0000256" key="1">
    <source>
        <dbReference type="SAM" id="Phobius"/>
    </source>
</evidence>